<proteinExistence type="predicted"/>
<sequence length="138" mass="14651">MMSSLETESLGGRETVLCPRLTSVGLLPIFVAGMVCLCGVLGYHHLTASTPYEAHQLFAQEDAGSFGGSFGSHGPADLLYTATLFVVSLGAALRLLLGRRRRPGFVRASHAALGSSLSAFMLLLTRAPSQSRLQVFLL</sequence>
<evidence type="ECO:0000313" key="2">
    <source>
        <dbReference type="EMBL" id="BBL80474.1"/>
    </source>
</evidence>
<evidence type="ECO:0000256" key="1">
    <source>
        <dbReference type="SAM" id="Phobius"/>
    </source>
</evidence>
<accession>A0A510HKQ9</accession>
<feature type="transmembrane region" description="Helical" evidence="1">
    <location>
        <begin position="78"/>
        <end position="97"/>
    </location>
</feature>
<dbReference type="AlphaFoldDB" id="A0A510HKQ9"/>
<protein>
    <submittedName>
        <fullName evidence="2">Uncharacterized protein</fullName>
    </submittedName>
</protein>
<keyword evidence="1" id="KW-0472">Membrane</keyword>
<evidence type="ECO:0000313" key="3">
    <source>
        <dbReference type="Proteomes" id="UP000318065"/>
    </source>
</evidence>
<dbReference type="Proteomes" id="UP000318065">
    <property type="component" value="Chromosome"/>
</dbReference>
<dbReference type="EMBL" id="AP019791">
    <property type="protein sequence ID" value="BBL80474.1"/>
    <property type="molecule type" value="Genomic_DNA"/>
</dbReference>
<name>A0A510HKQ9_9ACTN</name>
<organism evidence="2 3">
    <name type="scientific">Rubrobacter xylanophilus</name>
    <dbReference type="NCBI Taxonomy" id="49319"/>
    <lineage>
        <taxon>Bacteria</taxon>
        <taxon>Bacillati</taxon>
        <taxon>Actinomycetota</taxon>
        <taxon>Rubrobacteria</taxon>
        <taxon>Rubrobacterales</taxon>
        <taxon>Rubrobacteraceae</taxon>
        <taxon>Rubrobacter</taxon>
    </lineage>
</organism>
<reference evidence="2" key="1">
    <citation type="journal article" date="2019" name="Microbiol. Resour. Announc.">
        <title>Complete Genome Sequence of Rubrobacter xylanophilus Strain AA3-22, Isolated from Arima Onsen in Japan.</title>
        <authorList>
            <person name="Tomariguchi N."/>
            <person name="Miyazaki K."/>
        </authorList>
    </citation>
    <scope>NUCLEOTIDE SEQUENCE [LARGE SCALE GENOMIC DNA]</scope>
    <source>
        <strain evidence="2">AA3-22</strain>
    </source>
</reference>
<feature type="transmembrane region" description="Helical" evidence="1">
    <location>
        <begin position="21"/>
        <end position="43"/>
    </location>
</feature>
<keyword evidence="1" id="KW-1133">Transmembrane helix</keyword>
<keyword evidence="1" id="KW-0812">Transmembrane</keyword>
<gene>
    <name evidence="2" type="ORF">RxyAA322_23280</name>
</gene>
<keyword evidence="3" id="KW-1185">Reference proteome</keyword>